<sequence length="267" mass="29700">MKRADIVCRQLDCGSAVTTTLRGSGSDEMEWVVSIKCNGCESALRDCTIWDEFQSQVYLICSDSVRLVDGVGRYSGRVEVKSHQSWTTVCEADFDWKDAEVVCRELGCDTPLTLQGALYGEGKLPFGTKKFQCKGTENHLLNCNTSDREENTCTRGKAVELTCSEPDDVRLVDRSSRCAGTVEIFYSGKWRKVIEDGWSLREAAVVCRQLNCGSAAAVGAALREAEREEIAWVIQTDCTGSESALRECKIYYFEDIKFFADVFCSGN</sequence>
<keyword evidence="7" id="KW-1133">Transmembrane helix</keyword>
<reference evidence="13" key="2">
    <citation type="submission" date="2025-08" db="UniProtKB">
        <authorList>
            <consortium name="Ensembl"/>
        </authorList>
    </citation>
    <scope>IDENTIFICATION</scope>
</reference>
<dbReference type="PROSITE" id="PS50287">
    <property type="entry name" value="SRCR_2"/>
    <property type="match status" value="3"/>
</dbReference>
<dbReference type="GO" id="GO:0005615">
    <property type="term" value="C:extracellular space"/>
    <property type="evidence" value="ECO:0007669"/>
    <property type="project" value="TreeGrafter"/>
</dbReference>
<dbReference type="GO" id="GO:0004252">
    <property type="term" value="F:serine-type endopeptidase activity"/>
    <property type="evidence" value="ECO:0007669"/>
    <property type="project" value="TreeGrafter"/>
</dbReference>
<evidence type="ECO:0000256" key="7">
    <source>
        <dbReference type="ARBA" id="ARBA00022989"/>
    </source>
</evidence>
<dbReference type="Proteomes" id="UP001501920">
    <property type="component" value="Chromosome 22"/>
</dbReference>
<keyword evidence="10" id="KW-0325">Glycoprotein</keyword>
<evidence type="ECO:0000256" key="8">
    <source>
        <dbReference type="ARBA" id="ARBA00023136"/>
    </source>
</evidence>
<evidence type="ECO:0000256" key="2">
    <source>
        <dbReference type="ARBA" id="ARBA00004613"/>
    </source>
</evidence>
<reference evidence="13 14" key="1">
    <citation type="submission" date="2020-10" db="EMBL/GenBank/DDBJ databases">
        <title>Pygocentrus nattereri (red-bellied piranha) genome, fPygNat1, primary haplotype.</title>
        <authorList>
            <person name="Myers G."/>
            <person name="Meyer A."/>
            <person name="Karagic N."/>
            <person name="Pippel M."/>
            <person name="Winkler S."/>
            <person name="Tracey A."/>
            <person name="Wood J."/>
            <person name="Formenti G."/>
            <person name="Howe K."/>
            <person name="Fedrigo O."/>
            <person name="Jarvis E.D."/>
        </authorList>
    </citation>
    <scope>NUCLEOTIDE SEQUENCE [LARGE SCALE GENOMIC DNA]</scope>
</reference>
<dbReference type="InterPro" id="IPR001190">
    <property type="entry name" value="SRCR"/>
</dbReference>
<accession>A0AAR2LW31</accession>
<protein>
    <recommendedName>
        <fullName evidence="12">SRCR domain-containing protein</fullName>
    </recommendedName>
</protein>
<comment type="caution">
    <text evidence="11">Lacks conserved residue(s) required for the propagation of feature annotation.</text>
</comment>
<feature type="domain" description="SRCR" evidence="12">
    <location>
        <begin position="169"/>
        <end position="267"/>
    </location>
</feature>
<keyword evidence="9 11" id="KW-1015">Disulfide bond</keyword>
<dbReference type="PANTHER" id="PTHR48071:SF15">
    <property type="entry name" value="SRCR DOMAIN-CONTAINING PROTEIN"/>
    <property type="match status" value="1"/>
</dbReference>
<dbReference type="SUPFAM" id="SSF56487">
    <property type="entry name" value="SRCR-like"/>
    <property type="match status" value="3"/>
</dbReference>
<dbReference type="Pfam" id="PF00530">
    <property type="entry name" value="SRCR"/>
    <property type="match status" value="3"/>
</dbReference>
<dbReference type="FunFam" id="3.10.250.10:FF:000013">
    <property type="entry name" value="CD163 molecule like 1"/>
    <property type="match status" value="1"/>
</dbReference>
<dbReference type="InterPro" id="IPR036772">
    <property type="entry name" value="SRCR-like_dom_sf"/>
</dbReference>
<evidence type="ECO:0000256" key="4">
    <source>
        <dbReference type="ARBA" id="ARBA00022692"/>
    </source>
</evidence>
<feature type="domain" description="SRCR" evidence="12">
    <location>
        <begin position="1"/>
        <end position="70"/>
    </location>
</feature>
<dbReference type="Gene3D" id="3.10.250.10">
    <property type="entry name" value="SRCR-like domain"/>
    <property type="match status" value="3"/>
</dbReference>
<feature type="disulfide bond" evidence="11">
    <location>
        <begin position="37"/>
        <end position="47"/>
    </location>
</feature>
<evidence type="ECO:0000256" key="5">
    <source>
        <dbReference type="ARBA" id="ARBA00022729"/>
    </source>
</evidence>
<dbReference type="GO" id="GO:0005886">
    <property type="term" value="C:plasma membrane"/>
    <property type="evidence" value="ECO:0007669"/>
    <property type="project" value="TreeGrafter"/>
</dbReference>
<dbReference type="FunFam" id="3.10.250.10:FF:000016">
    <property type="entry name" value="Scavenger receptor cysteine-rich protein type 12"/>
    <property type="match status" value="1"/>
</dbReference>
<keyword evidence="5" id="KW-0732">Signal</keyword>
<evidence type="ECO:0000256" key="11">
    <source>
        <dbReference type="PROSITE-ProRule" id="PRU00196"/>
    </source>
</evidence>
<feature type="disulfide bond" evidence="11">
    <location>
        <begin position="238"/>
        <end position="248"/>
    </location>
</feature>
<evidence type="ECO:0000256" key="6">
    <source>
        <dbReference type="ARBA" id="ARBA00022737"/>
    </source>
</evidence>
<evidence type="ECO:0000256" key="9">
    <source>
        <dbReference type="ARBA" id="ARBA00023157"/>
    </source>
</evidence>
<dbReference type="AlphaFoldDB" id="A0AAR2LW31"/>
<dbReference type="SMART" id="SM00202">
    <property type="entry name" value="SR"/>
    <property type="match status" value="2"/>
</dbReference>
<organism evidence="13 14">
    <name type="scientific">Pygocentrus nattereri</name>
    <name type="common">Red-bellied piranha</name>
    <dbReference type="NCBI Taxonomy" id="42514"/>
    <lineage>
        <taxon>Eukaryota</taxon>
        <taxon>Metazoa</taxon>
        <taxon>Chordata</taxon>
        <taxon>Craniata</taxon>
        <taxon>Vertebrata</taxon>
        <taxon>Euteleostomi</taxon>
        <taxon>Actinopterygii</taxon>
        <taxon>Neopterygii</taxon>
        <taxon>Teleostei</taxon>
        <taxon>Ostariophysi</taxon>
        <taxon>Characiformes</taxon>
        <taxon>Characoidei</taxon>
        <taxon>Pygocentrus</taxon>
    </lineage>
</organism>
<keyword evidence="6" id="KW-0677">Repeat</keyword>
<name>A0AAR2LW31_PYGNA</name>
<keyword evidence="14" id="KW-1185">Reference proteome</keyword>
<evidence type="ECO:0000259" key="12">
    <source>
        <dbReference type="PROSITE" id="PS50287"/>
    </source>
</evidence>
<reference evidence="13" key="3">
    <citation type="submission" date="2025-09" db="UniProtKB">
        <authorList>
            <consortium name="Ensembl"/>
        </authorList>
    </citation>
    <scope>IDENTIFICATION</scope>
</reference>
<keyword evidence="3" id="KW-0964">Secreted</keyword>
<feature type="domain" description="SRCR" evidence="12">
    <location>
        <begin position="65"/>
        <end position="164"/>
    </location>
</feature>
<dbReference type="Ensembl" id="ENSPNAT00000063511.1">
    <property type="protein sequence ID" value="ENSPNAP00000080798.1"/>
    <property type="gene ID" value="ENSPNAG00000034536.1"/>
</dbReference>
<evidence type="ECO:0000256" key="10">
    <source>
        <dbReference type="ARBA" id="ARBA00023180"/>
    </source>
</evidence>
<proteinExistence type="predicted"/>
<dbReference type="PRINTS" id="PR00258">
    <property type="entry name" value="SPERACTRCPTR"/>
</dbReference>
<evidence type="ECO:0000313" key="13">
    <source>
        <dbReference type="Ensembl" id="ENSPNAP00000080798.1"/>
    </source>
</evidence>
<feature type="disulfide bond" evidence="11">
    <location>
        <begin position="133"/>
        <end position="143"/>
    </location>
</feature>
<comment type="subcellular location">
    <subcellularLocation>
        <location evidence="1">Membrane</location>
        <topology evidence="1">Single-pass membrane protein</topology>
    </subcellularLocation>
    <subcellularLocation>
        <location evidence="2">Secreted</location>
    </subcellularLocation>
</comment>
<dbReference type="GO" id="GO:0031638">
    <property type="term" value="P:zymogen activation"/>
    <property type="evidence" value="ECO:0007669"/>
    <property type="project" value="TreeGrafter"/>
</dbReference>
<evidence type="ECO:0000313" key="14">
    <source>
        <dbReference type="Proteomes" id="UP001501920"/>
    </source>
</evidence>
<evidence type="ECO:0000256" key="1">
    <source>
        <dbReference type="ARBA" id="ARBA00004167"/>
    </source>
</evidence>
<evidence type="ECO:0000256" key="3">
    <source>
        <dbReference type="ARBA" id="ARBA00022525"/>
    </source>
</evidence>
<keyword evidence="8" id="KW-0472">Membrane</keyword>
<dbReference type="PANTHER" id="PTHR48071">
    <property type="entry name" value="SRCR DOMAIN-CONTAINING PROTEIN"/>
    <property type="match status" value="1"/>
</dbReference>
<keyword evidence="4" id="KW-0812">Transmembrane</keyword>
<dbReference type="GeneTree" id="ENSGT00940000163299"/>